<dbReference type="Proteomes" id="UP001163321">
    <property type="component" value="Chromosome 8"/>
</dbReference>
<dbReference type="EMBL" id="CM047587">
    <property type="protein sequence ID" value="KAI9906770.1"/>
    <property type="molecule type" value="Genomic_DNA"/>
</dbReference>
<protein>
    <submittedName>
        <fullName evidence="1">Uncharacterized protein</fullName>
    </submittedName>
</protein>
<organism evidence="1 2">
    <name type="scientific">Peronosclerospora sorghi</name>
    <dbReference type="NCBI Taxonomy" id="230839"/>
    <lineage>
        <taxon>Eukaryota</taxon>
        <taxon>Sar</taxon>
        <taxon>Stramenopiles</taxon>
        <taxon>Oomycota</taxon>
        <taxon>Peronosporomycetes</taxon>
        <taxon>Peronosporales</taxon>
        <taxon>Peronosporaceae</taxon>
        <taxon>Peronosclerospora</taxon>
    </lineage>
</organism>
<proteinExistence type="predicted"/>
<comment type="caution">
    <text evidence="1">The sequence shown here is derived from an EMBL/GenBank/DDBJ whole genome shotgun (WGS) entry which is preliminary data.</text>
</comment>
<accession>A0ACC0VLE5</accession>
<reference evidence="1 2" key="1">
    <citation type="journal article" date="2022" name="bioRxiv">
        <title>The genome of the oomycete Peronosclerospora sorghi, a cosmopolitan pathogen of maize and sorghum, is inflated with dispersed pseudogenes.</title>
        <authorList>
            <person name="Fletcher K."/>
            <person name="Martin F."/>
            <person name="Isakeit T."/>
            <person name="Cavanaugh K."/>
            <person name="Magill C."/>
            <person name="Michelmore R."/>
        </authorList>
    </citation>
    <scope>NUCLEOTIDE SEQUENCE [LARGE SCALE GENOMIC DNA]</scope>
    <source>
        <strain evidence="1">P6</strain>
    </source>
</reference>
<evidence type="ECO:0000313" key="2">
    <source>
        <dbReference type="Proteomes" id="UP001163321"/>
    </source>
</evidence>
<gene>
    <name evidence="1" type="ORF">PsorP6_003042</name>
</gene>
<keyword evidence="2" id="KW-1185">Reference proteome</keyword>
<evidence type="ECO:0000313" key="1">
    <source>
        <dbReference type="EMBL" id="KAI9906770.1"/>
    </source>
</evidence>
<name>A0ACC0VLE5_9STRA</name>
<sequence length="121" mass="12468">MAVYLDGKGSRRGVLLAESEAALLGGVIIGNTKSSREATILSNLPILSSSLVISVASKGLLIVMSLLLLETDGTSAECLNVASGVSVVLKPVLRVASGVPVVLKPVLRLDRRVEAATKMDG</sequence>